<dbReference type="PANTHER" id="PTHR33592">
    <property type="entry name" value="TRANSMEMBRANE PROTEIN"/>
    <property type="match status" value="1"/>
</dbReference>
<keyword evidence="3" id="KW-1185">Reference proteome</keyword>
<protein>
    <submittedName>
        <fullName evidence="2">Uncharacterized protein</fullName>
    </submittedName>
</protein>
<reference evidence="2" key="1">
    <citation type="submission" date="2020-07" db="EMBL/GenBank/DDBJ databases">
        <title>Ethylene signaling mediates host invasion by parasitic plants.</title>
        <authorList>
            <person name="Yoshida S."/>
        </authorList>
    </citation>
    <scope>NUCLEOTIDE SEQUENCE</scope>
    <source>
        <strain evidence="2">Okayama</strain>
    </source>
</reference>
<feature type="signal peptide" evidence="1">
    <location>
        <begin position="1"/>
        <end position="23"/>
    </location>
</feature>
<keyword evidence="1" id="KW-0732">Signal</keyword>
<accession>A0A830CES5</accession>
<dbReference type="PANTHER" id="PTHR33592:SF10">
    <property type="entry name" value="TRANSMEMBRANE PROTEIN"/>
    <property type="match status" value="1"/>
</dbReference>
<feature type="chain" id="PRO_5032635444" evidence="1">
    <location>
        <begin position="24"/>
        <end position="109"/>
    </location>
</feature>
<name>A0A830CES5_9LAMI</name>
<proteinExistence type="predicted"/>
<dbReference type="AlphaFoldDB" id="A0A830CES5"/>
<sequence length="109" mass="12128">MSSKVVILAILALTFLSIKPYEAARILDDEDKEQWMIKRPQNLLLPLLQRGREVGPPSPSGCTWIPGSDGKPCTATISQRNFVVIPTLAATSNMHIQRKWLSSAWVVTK</sequence>
<evidence type="ECO:0000256" key="1">
    <source>
        <dbReference type="SAM" id="SignalP"/>
    </source>
</evidence>
<dbReference type="Proteomes" id="UP000653305">
    <property type="component" value="Unassembled WGS sequence"/>
</dbReference>
<evidence type="ECO:0000313" key="2">
    <source>
        <dbReference type="EMBL" id="GFP96812.1"/>
    </source>
</evidence>
<gene>
    <name evidence="2" type="ORF">PHJA_001825300</name>
</gene>
<dbReference type="EMBL" id="BMAC01000457">
    <property type="protein sequence ID" value="GFP96812.1"/>
    <property type="molecule type" value="Genomic_DNA"/>
</dbReference>
<evidence type="ECO:0000313" key="3">
    <source>
        <dbReference type="Proteomes" id="UP000653305"/>
    </source>
</evidence>
<comment type="caution">
    <text evidence="2">The sequence shown here is derived from an EMBL/GenBank/DDBJ whole genome shotgun (WGS) entry which is preliminary data.</text>
</comment>
<dbReference type="OrthoDB" id="907209at2759"/>
<organism evidence="2 3">
    <name type="scientific">Phtheirospermum japonicum</name>
    <dbReference type="NCBI Taxonomy" id="374723"/>
    <lineage>
        <taxon>Eukaryota</taxon>
        <taxon>Viridiplantae</taxon>
        <taxon>Streptophyta</taxon>
        <taxon>Embryophyta</taxon>
        <taxon>Tracheophyta</taxon>
        <taxon>Spermatophyta</taxon>
        <taxon>Magnoliopsida</taxon>
        <taxon>eudicotyledons</taxon>
        <taxon>Gunneridae</taxon>
        <taxon>Pentapetalae</taxon>
        <taxon>asterids</taxon>
        <taxon>lamiids</taxon>
        <taxon>Lamiales</taxon>
        <taxon>Orobanchaceae</taxon>
        <taxon>Orobanchaceae incertae sedis</taxon>
        <taxon>Phtheirospermum</taxon>
    </lineage>
</organism>